<name>A0A540KNS5_MALBA</name>
<evidence type="ECO:0000313" key="1">
    <source>
        <dbReference type="EMBL" id="TQD75876.1"/>
    </source>
</evidence>
<dbReference type="PANTHER" id="PTHR37611">
    <property type="entry name" value="VIRUS-SPECIFIC-SIGNALING-PATHWAY REGULATED PROTEIN-RELATED"/>
    <property type="match status" value="1"/>
</dbReference>
<evidence type="ECO:0000313" key="2">
    <source>
        <dbReference type="Proteomes" id="UP000315295"/>
    </source>
</evidence>
<dbReference type="EMBL" id="VIEB01001066">
    <property type="protein sequence ID" value="TQD75876.1"/>
    <property type="molecule type" value="Genomic_DNA"/>
</dbReference>
<keyword evidence="2" id="KW-1185">Reference proteome</keyword>
<accession>A0A540KNS5</accession>
<comment type="caution">
    <text evidence="1">The sequence shown here is derived from an EMBL/GenBank/DDBJ whole genome shotgun (WGS) entry which is preliminary data.</text>
</comment>
<organism evidence="1 2">
    <name type="scientific">Malus baccata</name>
    <name type="common">Siberian crab apple</name>
    <name type="synonym">Pyrus baccata</name>
    <dbReference type="NCBI Taxonomy" id="106549"/>
    <lineage>
        <taxon>Eukaryota</taxon>
        <taxon>Viridiplantae</taxon>
        <taxon>Streptophyta</taxon>
        <taxon>Embryophyta</taxon>
        <taxon>Tracheophyta</taxon>
        <taxon>Spermatophyta</taxon>
        <taxon>Magnoliopsida</taxon>
        <taxon>eudicotyledons</taxon>
        <taxon>Gunneridae</taxon>
        <taxon>Pentapetalae</taxon>
        <taxon>rosids</taxon>
        <taxon>fabids</taxon>
        <taxon>Rosales</taxon>
        <taxon>Rosaceae</taxon>
        <taxon>Amygdaloideae</taxon>
        <taxon>Maleae</taxon>
        <taxon>Malus</taxon>
    </lineage>
</organism>
<dbReference type="AlphaFoldDB" id="A0A540KNS5"/>
<proteinExistence type="predicted"/>
<dbReference type="PANTHER" id="PTHR37611:SF2">
    <property type="entry name" value="VIRUS-SPECIFIC-SIGNALING-PATHWAY REGULATED PROTEIN-RELATED"/>
    <property type="match status" value="1"/>
</dbReference>
<protein>
    <submittedName>
        <fullName evidence="1">Uncharacterized protein</fullName>
    </submittedName>
</protein>
<dbReference type="Proteomes" id="UP000315295">
    <property type="component" value="Unassembled WGS sequence"/>
</dbReference>
<reference evidence="1 2" key="1">
    <citation type="journal article" date="2019" name="G3 (Bethesda)">
        <title>Sequencing of a Wild Apple (Malus baccata) Genome Unravels the Differences Between Cultivated and Wild Apple Species Regarding Disease Resistance and Cold Tolerance.</title>
        <authorList>
            <person name="Chen X."/>
        </authorList>
    </citation>
    <scope>NUCLEOTIDE SEQUENCE [LARGE SCALE GENOMIC DNA]</scope>
    <source>
        <strain evidence="2">cv. Shandingzi</strain>
        <tissue evidence="1">Leaves</tissue>
    </source>
</reference>
<gene>
    <name evidence="1" type="ORF">C1H46_038580</name>
</gene>
<sequence>MGSSTTLIRNYACMNDDNAYAFEVHEGMETNGAILMSLLEEWQEEDRDEERLNSVIQSLEAEIIKTTMDRNDSSNTD</sequence>